<gene>
    <name evidence="2" type="ORF">SAMN05421670_0479</name>
</gene>
<name>A0A1I5UP15_9BACI</name>
<evidence type="ECO:0000256" key="1">
    <source>
        <dbReference type="SAM" id="Phobius"/>
    </source>
</evidence>
<organism evidence="2 3">
    <name type="scientific">Psychrobacillus psychrotolerans</name>
    <dbReference type="NCBI Taxonomy" id="126156"/>
    <lineage>
        <taxon>Bacteria</taxon>
        <taxon>Bacillati</taxon>
        <taxon>Bacillota</taxon>
        <taxon>Bacilli</taxon>
        <taxon>Bacillales</taxon>
        <taxon>Bacillaceae</taxon>
        <taxon>Psychrobacillus</taxon>
    </lineage>
</organism>
<reference evidence="3" key="1">
    <citation type="submission" date="2016-10" db="EMBL/GenBank/DDBJ databases">
        <authorList>
            <person name="Varghese N."/>
            <person name="Submissions S."/>
        </authorList>
    </citation>
    <scope>NUCLEOTIDE SEQUENCE [LARGE SCALE GENOMIC DNA]</scope>
    <source>
        <strain evidence="3">DSM 11706</strain>
    </source>
</reference>
<dbReference type="AlphaFoldDB" id="A0A1I5UP15"/>
<keyword evidence="1" id="KW-1133">Transmembrane helix</keyword>
<evidence type="ECO:0000313" key="3">
    <source>
        <dbReference type="Proteomes" id="UP000198734"/>
    </source>
</evidence>
<accession>A0A1I5UP15</accession>
<dbReference type="Proteomes" id="UP000198734">
    <property type="component" value="Unassembled WGS sequence"/>
</dbReference>
<evidence type="ECO:0000313" key="2">
    <source>
        <dbReference type="EMBL" id="SFP97005.1"/>
    </source>
</evidence>
<keyword evidence="1" id="KW-0472">Membrane</keyword>
<dbReference type="EMBL" id="FOXU01000001">
    <property type="protein sequence ID" value="SFP97005.1"/>
    <property type="molecule type" value="Genomic_DNA"/>
</dbReference>
<proteinExistence type="predicted"/>
<feature type="transmembrane region" description="Helical" evidence="1">
    <location>
        <begin position="7"/>
        <end position="25"/>
    </location>
</feature>
<sequence length="29" mass="3407">MRDIFKGILAVIIALALWDGIKYIWNLLF</sequence>
<keyword evidence="3" id="KW-1185">Reference proteome</keyword>
<keyword evidence="1" id="KW-0812">Transmembrane</keyword>
<protein>
    <submittedName>
        <fullName evidence="2">Uncharacterized protein</fullName>
    </submittedName>
</protein>